<protein>
    <submittedName>
        <fullName evidence="1">Uncharacterized protein</fullName>
    </submittedName>
</protein>
<proteinExistence type="predicted"/>
<organism evidence="1 2">
    <name type="scientific">Somion occarium</name>
    <dbReference type="NCBI Taxonomy" id="3059160"/>
    <lineage>
        <taxon>Eukaryota</taxon>
        <taxon>Fungi</taxon>
        <taxon>Dikarya</taxon>
        <taxon>Basidiomycota</taxon>
        <taxon>Agaricomycotina</taxon>
        <taxon>Agaricomycetes</taxon>
        <taxon>Polyporales</taxon>
        <taxon>Cerrenaceae</taxon>
        <taxon>Somion</taxon>
    </lineage>
</organism>
<sequence length="413" mass="48377">MVAEYGDEDRDVSFILSSLNKSWYTAARPLIYRRITVRREERLAELEKYIQQNPIVAAWIRVLRIDHHFRDKWLLDVPRILKPILPKLQTIEIGRISHTPVIHKPTFFHDLSSFDSVHKLIVERVNLEWEFTNALACAFPNLKVLHFRKLNREHYDLAEKHANMHAALDAAINWQPPPSIPLPILHNPRFEEVIVAPEMSDYGVRVCGWLKKTETPKSIRTFRYHILSTKDFESLGMFLSEVRSNLQHLHLSIKDSVTRPSYTCRLFMDPWYQLNKLTGLCHLRLSHPGFMRFFLAHLPSPLPVEFVTFDISFKKLEQFKNGENQAVDARLAGSQFPELRRVRFEYSGPVEYDAVWAKIRKVYKKLCEREVVVLVKGNVIRIHVNPHRYLRIRSSRIHSQPSSSTPLSIVLLL</sequence>
<dbReference type="Proteomes" id="UP001497453">
    <property type="component" value="Chromosome 7"/>
</dbReference>
<gene>
    <name evidence="1" type="ORF">GFSPODELE1_LOCUS8690</name>
</gene>
<reference evidence="2" key="1">
    <citation type="submission" date="2024-04" db="EMBL/GenBank/DDBJ databases">
        <authorList>
            <person name="Shaw F."/>
            <person name="Minotto A."/>
        </authorList>
    </citation>
    <scope>NUCLEOTIDE SEQUENCE [LARGE SCALE GENOMIC DNA]</scope>
</reference>
<evidence type="ECO:0000313" key="2">
    <source>
        <dbReference type="Proteomes" id="UP001497453"/>
    </source>
</evidence>
<name>A0ABP1DWQ6_9APHY</name>
<accession>A0ABP1DWQ6</accession>
<evidence type="ECO:0000313" key="1">
    <source>
        <dbReference type="EMBL" id="CAL1712140.1"/>
    </source>
</evidence>
<dbReference type="EMBL" id="OZ037950">
    <property type="protein sequence ID" value="CAL1712140.1"/>
    <property type="molecule type" value="Genomic_DNA"/>
</dbReference>
<keyword evidence="2" id="KW-1185">Reference proteome</keyword>